<dbReference type="EMBL" id="BOPV01000001">
    <property type="protein sequence ID" value="GIL39017.1"/>
    <property type="molecule type" value="Genomic_DNA"/>
</dbReference>
<evidence type="ECO:0000256" key="1">
    <source>
        <dbReference type="ARBA" id="ARBA00004141"/>
    </source>
</evidence>
<keyword evidence="5 7" id="KW-0472">Membrane</keyword>
<dbReference type="InterPro" id="IPR001626">
    <property type="entry name" value="ABC_TroCD"/>
</dbReference>
<accession>A0A8S8XCI9</accession>
<keyword evidence="3 6" id="KW-0812">Transmembrane</keyword>
<feature type="transmembrane region" description="Helical" evidence="7">
    <location>
        <begin position="250"/>
        <end position="271"/>
    </location>
</feature>
<evidence type="ECO:0000313" key="8">
    <source>
        <dbReference type="EMBL" id="GIL39017.1"/>
    </source>
</evidence>
<protein>
    <submittedName>
        <fullName evidence="8">Zinc ABC transporter permease</fullName>
    </submittedName>
</protein>
<organism evidence="8 9">
    <name type="scientific">Roseiterribacter gracilis</name>
    <dbReference type="NCBI Taxonomy" id="2812848"/>
    <lineage>
        <taxon>Bacteria</taxon>
        <taxon>Pseudomonadati</taxon>
        <taxon>Pseudomonadota</taxon>
        <taxon>Alphaproteobacteria</taxon>
        <taxon>Rhodospirillales</taxon>
        <taxon>Roseiterribacteraceae</taxon>
        <taxon>Roseiterribacter</taxon>
    </lineage>
</organism>
<name>A0A8S8XCI9_9PROT</name>
<feature type="transmembrane region" description="Helical" evidence="7">
    <location>
        <begin position="124"/>
        <end position="143"/>
    </location>
</feature>
<evidence type="ECO:0000256" key="6">
    <source>
        <dbReference type="RuleBase" id="RU003943"/>
    </source>
</evidence>
<proteinExistence type="inferred from homology"/>
<feature type="transmembrane region" description="Helical" evidence="7">
    <location>
        <begin position="67"/>
        <end position="87"/>
    </location>
</feature>
<dbReference type="AlphaFoldDB" id="A0A8S8XCI9"/>
<reference evidence="8" key="1">
    <citation type="submission" date="2021-02" db="EMBL/GenBank/DDBJ databases">
        <title>Genome sequence of Rhodospirillales sp. strain TMPK1 isolated from soil.</title>
        <authorList>
            <person name="Nakai R."/>
            <person name="Kusada H."/>
            <person name="Tamaki H."/>
        </authorList>
    </citation>
    <scope>NUCLEOTIDE SEQUENCE</scope>
    <source>
        <strain evidence="8">TMPK1</strain>
    </source>
</reference>
<comment type="similarity">
    <text evidence="2 6">Belongs to the ABC-3 integral membrane protein family.</text>
</comment>
<evidence type="ECO:0000313" key="9">
    <source>
        <dbReference type="Proteomes" id="UP000681075"/>
    </source>
</evidence>
<keyword evidence="6" id="KW-0813">Transport</keyword>
<dbReference type="GO" id="GO:0055085">
    <property type="term" value="P:transmembrane transport"/>
    <property type="evidence" value="ECO:0007669"/>
    <property type="project" value="InterPro"/>
</dbReference>
<dbReference type="SUPFAM" id="SSF81345">
    <property type="entry name" value="ABC transporter involved in vitamin B12 uptake, BtuC"/>
    <property type="match status" value="1"/>
</dbReference>
<comment type="caution">
    <text evidence="8">The sequence shown here is derived from an EMBL/GenBank/DDBJ whole genome shotgun (WGS) entry which is preliminary data.</text>
</comment>
<evidence type="ECO:0000256" key="2">
    <source>
        <dbReference type="ARBA" id="ARBA00008034"/>
    </source>
</evidence>
<dbReference type="PANTHER" id="PTHR30477">
    <property type="entry name" value="ABC-TRANSPORTER METAL-BINDING PROTEIN"/>
    <property type="match status" value="1"/>
</dbReference>
<dbReference type="PANTHER" id="PTHR30477:SF13">
    <property type="entry name" value="IRON TRANSPORT SYSTEM MEMBRANE PROTEIN HI_0360-RELATED"/>
    <property type="match status" value="1"/>
</dbReference>
<feature type="transmembrane region" description="Helical" evidence="7">
    <location>
        <begin position="93"/>
        <end position="112"/>
    </location>
</feature>
<dbReference type="Gene3D" id="1.10.3470.10">
    <property type="entry name" value="ABC transporter involved in vitamin B12 uptake, BtuC"/>
    <property type="match status" value="1"/>
</dbReference>
<dbReference type="GO" id="GO:0043190">
    <property type="term" value="C:ATP-binding cassette (ABC) transporter complex"/>
    <property type="evidence" value="ECO:0007669"/>
    <property type="project" value="InterPro"/>
</dbReference>
<evidence type="ECO:0000256" key="3">
    <source>
        <dbReference type="ARBA" id="ARBA00022692"/>
    </source>
</evidence>
<feature type="transmembrane region" description="Helical" evidence="7">
    <location>
        <begin position="163"/>
        <end position="185"/>
    </location>
</feature>
<keyword evidence="9" id="KW-1185">Reference proteome</keyword>
<feature type="transmembrane region" description="Helical" evidence="7">
    <location>
        <begin position="277"/>
        <end position="297"/>
    </location>
</feature>
<gene>
    <name evidence="8" type="ORF">TMPK1_12540</name>
</gene>
<dbReference type="Pfam" id="PF00950">
    <property type="entry name" value="ABC-3"/>
    <property type="match status" value="1"/>
</dbReference>
<keyword evidence="4 7" id="KW-1133">Transmembrane helix</keyword>
<dbReference type="GO" id="GO:0010043">
    <property type="term" value="P:response to zinc ion"/>
    <property type="evidence" value="ECO:0007669"/>
    <property type="project" value="TreeGrafter"/>
</dbReference>
<evidence type="ECO:0000256" key="4">
    <source>
        <dbReference type="ARBA" id="ARBA00022989"/>
    </source>
</evidence>
<evidence type="ECO:0000256" key="7">
    <source>
        <dbReference type="SAM" id="Phobius"/>
    </source>
</evidence>
<dbReference type="RefSeq" id="WP_420242118.1">
    <property type="nucleotide sequence ID" value="NZ_BOPV01000001.1"/>
</dbReference>
<sequence>MHSPLRLPTIITPNRTRTTIMAIMTTSDLWSPFVEFGFMRRGLVAALALSLAAGPLGTLLQMRRLSLVADVMSHAVLPGAAIAFLFAGFSLSWMGFGGLIAGLCIAIAAGFVTRSTPIQEDTSFAALYILAIASGVAILSTAGSNLDLVHVLFGSLLAIDDTALIAIAVVSGVTLLTLATCWRALIVSTVDPDFLRVRGGATAVHMLFLVLLVLNLVAAFQALGTVLSVGLLILPPATARLWARSLSGTVILATVLALVSSYAGLIASYAFDLPSGPSIVLAAGVFYVLSIGTRRYFTSAAATVRAL</sequence>
<comment type="subcellular location">
    <subcellularLocation>
        <location evidence="6">Cell membrane</location>
        <topology evidence="6">Multi-pass membrane protein</topology>
    </subcellularLocation>
    <subcellularLocation>
        <location evidence="1">Membrane</location>
        <topology evidence="1">Multi-pass membrane protein</topology>
    </subcellularLocation>
</comment>
<evidence type="ECO:0000256" key="5">
    <source>
        <dbReference type="ARBA" id="ARBA00023136"/>
    </source>
</evidence>
<feature type="transmembrane region" description="Helical" evidence="7">
    <location>
        <begin position="38"/>
        <end position="60"/>
    </location>
</feature>
<dbReference type="InterPro" id="IPR037294">
    <property type="entry name" value="ABC_BtuC-like"/>
</dbReference>
<dbReference type="Proteomes" id="UP000681075">
    <property type="component" value="Unassembled WGS sequence"/>
</dbReference>